<protein>
    <submittedName>
        <fullName evidence="1">Uncharacterized protein</fullName>
    </submittedName>
</protein>
<reference evidence="1" key="1">
    <citation type="submission" date="2018-04" db="EMBL/GenBank/DDBJ databases">
        <title>Transcriptome assembly of Sipha flava.</title>
        <authorList>
            <person name="Scully E.D."/>
            <person name="Geib S.M."/>
            <person name="Palmer N.A."/>
            <person name="Koch K."/>
            <person name="Bradshaw J."/>
            <person name="Heng-Moss T."/>
            <person name="Sarath G."/>
        </authorList>
    </citation>
    <scope>NUCLEOTIDE SEQUENCE</scope>
</reference>
<accession>A0A2S2R5U0</accession>
<evidence type="ECO:0000313" key="1">
    <source>
        <dbReference type="EMBL" id="MBY85293.1"/>
    </source>
</evidence>
<gene>
    <name evidence="1" type="ORF">g.26283</name>
</gene>
<dbReference type="EMBL" id="GGMS01016090">
    <property type="protein sequence ID" value="MBY85293.1"/>
    <property type="molecule type" value="Transcribed_RNA"/>
</dbReference>
<name>A0A2S2R5U0_9HEMI</name>
<organism evidence="1">
    <name type="scientific">Sipha flava</name>
    <name type="common">yellow sugarcane aphid</name>
    <dbReference type="NCBI Taxonomy" id="143950"/>
    <lineage>
        <taxon>Eukaryota</taxon>
        <taxon>Metazoa</taxon>
        <taxon>Ecdysozoa</taxon>
        <taxon>Arthropoda</taxon>
        <taxon>Hexapoda</taxon>
        <taxon>Insecta</taxon>
        <taxon>Pterygota</taxon>
        <taxon>Neoptera</taxon>
        <taxon>Paraneoptera</taxon>
        <taxon>Hemiptera</taxon>
        <taxon>Sternorrhyncha</taxon>
        <taxon>Aphidomorpha</taxon>
        <taxon>Aphidoidea</taxon>
        <taxon>Aphididae</taxon>
        <taxon>Sipha</taxon>
    </lineage>
</organism>
<dbReference type="AlphaFoldDB" id="A0A2S2R5U0"/>
<sequence>MIIYFFFIKKKKKKRNKKSCLNFVLLDASLGHRCLYNEVSVTNIKSLRACDPNKTQIPPIIVLIYFSRFAPNRITIIRVPCSDRVNEKHRIVLYGFETKTIMLTKMIDFCGYL</sequence>
<proteinExistence type="predicted"/>